<dbReference type="Gene3D" id="4.10.240.10">
    <property type="entry name" value="Zn(2)-C6 fungal-type DNA-binding domain"/>
    <property type="match status" value="1"/>
</dbReference>
<evidence type="ECO:0000256" key="1">
    <source>
        <dbReference type="ARBA" id="ARBA00004123"/>
    </source>
</evidence>
<accession>A0A0A1VAF7</accession>
<evidence type="ECO:0000313" key="7">
    <source>
        <dbReference type="EMBL" id="QUC21791.1"/>
    </source>
</evidence>
<feature type="region of interest" description="Disordered" evidence="3">
    <location>
        <begin position="64"/>
        <end position="84"/>
    </location>
</feature>
<keyword evidence="8" id="KW-1185">Reference proteome</keyword>
<dbReference type="InterPro" id="IPR036864">
    <property type="entry name" value="Zn2-C6_fun-type_DNA-bd_sf"/>
</dbReference>
<dbReference type="GO" id="GO:0000981">
    <property type="term" value="F:DNA-binding transcription factor activity, RNA polymerase II-specific"/>
    <property type="evidence" value="ECO:0007669"/>
    <property type="project" value="InterPro"/>
</dbReference>
<organism evidence="5">
    <name type="scientific">Ustilaginoidea virens</name>
    <name type="common">Rice false smut fungus</name>
    <name type="synonym">Villosiclava virens</name>
    <dbReference type="NCBI Taxonomy" id="1159556"/>
    <lineage>
        <taxon>Eukaryota</taxon>
        <taxon>Fungi</taxon>
        <taxon>Dikarya</taxon>
        <taxon>Ascomycota</taxon>
        <taxon>Pezizomycotina</taxon>
        <taxon>Sordariomycetes</taxon>
        <taxon>Hypocreomycetidae</taxon>
        <taxon>Hypocreales</taxon>
        <taxon>Clavicipitaceae</taxon>
        <taxon>Ustilaginoidea</taxon>
    </lineage>
</organism>
<dbReference type="EMBL" id="BBTG02000039">
    <property type="protein sequence ID" value="GAO17427.1"/>
    <property type="molecule type" value="Genomic_DNA"/>
</dbReference>
<reference evidence="6" key="2">
    <citation type="journal article" date="2016" name="Genome Announc.">
        <title>Genome Sequence of Ustilaginoidea virens IPU010, a Rice Pathogenic Fungus Causing False Smut.</title>
        <authorList>
            <person name="Kumagai T."/>
            <person name="Ishii T."/>
            <person name="Terai G."/>
            <person name="Umemura M."/>
            <person name="Machida M."/>
            <person name="Asai K."/>
        </authorList>
    </citation>
    <scope>NUCLEOTIDE SEQUENCE [LARGE SCALE GENOMIC DNA]</scope>
    <source>
        <strain evidence="6">IPU010</strain>
    </source>
</reference>
<evidence type="ECO:0000313" key="6">
    <source>
        <dbReference type="EMBL" id="GAO17427.1"/>
    </source>
</evidence>
<dbReference type="PROSITE" id="PS00463">
    <property type="entry name" value="ZN2_CY6_FUNGAL_1"/>
    <property type="match status" value="1"/>
</dbReference>
<dbReference type="EMBL" id="BR001221">
    <property type="protein sequence ID" value="FAA01156.1"/>
    <property type="molecule type" value="Genomic_DNA"/>
</dbReference>
<evidence type="ECO:0000313" key="8">
    <source>
        <dbReference type="Proteomes" id="UP000027002"/>
    </source>
</evidence>
<dbReference type="Proteomes" id="UP000027002">
    <property type="component" value="Chromosome 4"/>
</dbReference>
<reference evidence="9" key="3">
    <citation type="journal article" date="2016" name="Genome Announc.">
        <title>Genome sequence of Ustilaginoidea virens IPU010, a rice pathogenic fungus causing false smut.</title>
        <authorList>
            <person name="Kumagai T."/>
            <person name="Ishii T."/>
            <person name="Terai G."/>
            <person name="Umemura M."/>
            <person name="Machida M."/>
            <person name="Asai K."/>
        </authorList>
    </citation>
    <scope>NUCLEOTIDE SEQUENCE [LARGE SCALE GENOMIC DNA]</scope>
    <source>
        <strain evidence="9">IPU010</strain>
    </source>
</reference>
<dbReference type="InterPro" id="IPR001138">
    <property type="entry name" value="Zn2Cys6_DnaBD"/>
</dbReference>
<reference evidence="5" key="1">
    <citation type="journal article" date="2014" name="Bioinformatics">
        <title>Ustiloxins, fungal cyclic peptides, are ribosomally synthesised in Ustilaginoidea virens.</title>
        <authorList>
            <person name="Tsukui T."/>
            <person name="Nagano N."/>
            <person name="Umemura M."/>
            <person name="Kumagai T."/>
            <person name="Terai G."/>
            <person name="Machida M."/>
            <person name="Asai K."/>
        </authorList>
    </citation>
    <scope>NUCLEOTIDE SEQUENCE</scope>
    <source>
        <strain evidence="5">UV-8b</strain>
    </source>
</reference>
<comment type="subcellular location">
    <subcellularLocation>
        <location evidence="1">Nucleus</location>
    </subcellularLocation>
</comment>
<dbReference type="GO" id="GO:0008270">
    <property type="term" value="F:zinc ion binding"/>
    <property type="evidence" value="ECO:0007669"/>
    <property type="project" value="InterPro"/>
</dbReference>
<dbReference type="Pfam" id="PF00172">
    <property type="entry name" value="Zn_clus"/>
    <property type="match status" value="1"/>
</dbReference>
<dbReference type="Pfam" id="PF11951">
    <property type="entry name" value="Fungal_trans_2"/>
    <property type="match status" value="1"/>
</dbReference>
<gene>
    <name evidence="5" type="primary">ustR</name>
    <name evidence="7" type="ORF">UV8b_06028</name>
    <name evidence="6" type="ORF">UVI_02052310</name>
</gene>
<dbReference type="Proteomes" id="UP000054053">
    <property type="component" value="Unassembled WGS sequence"/>
</dbReference>
<dbReference type="CDD" id="cd00067">
    <property type="entry name" value="GAL4"/>
    <property type="match status" value="1"/>
</dbReference>
<dbReference type="EMBL" id="CP072756">
    <property type="protein sequence ID" value="QUC21791.1"/>
    <property type="molecule type" value="Genomic_DNA"/>
</dbReference>
<dbReference type="PANTHER" id="PTHR37534:SF20">
    <property type="entry name" value="PRO1A C6 ZINK-FINGER PROTEIN"/>
    <property type="match status" value="1"/>
</dbReference>
<dbReference type="InterPro" id="IPR021858">
    <property type="entry name" value="Fun_TF"/>
</dbReference>
<dbReference type="PROSITE" id="PS50048">
    <property type="entry name" value="ZN2_CY6_FUNGAL_2"/>
    <property type="match status" value="1"/>
</dbReference>
<dbReference type="OrthoDB" id="3251668at2759"/>
<dbReference type="AlphaFoldDB" id="A0A0A1VAF7"/>
<evidence type="ECO:0000313" key="9">
    <source>
        <dbReference type="Proteomes" id="UP000054053"/>
    </source>
</evidence>
<evidence type="ECO:0000256" key="2">
    <source>
        <dbReference type="ARBA" id="ARBA00023242"/>
    </source>
</evidence>
<dbReference type="PANTHER" id="PTHR37534">
    <property type="entry name" value="TRANSCRIPTIONAL ACTIVATOR PROTEIN UGA3"/>
    <property type="match status" value="1"/>
</dbReference>
<sequence>MVNQRSKSGCWTCRLRRKKCPEDGFPCSNCESRAVVCHGYGPRPAWKDRGLREKEEADRLQLQRRAQSHARRHSATSLFAASSQSPSATSVSATNFQSSSFPESSVAGPLIFPDTPDIHTEIPLLDTSTLLSEFWVPDFEALASTSTLCDNSVLAVEHPSPSKTAQEEQPITTPLLSPTTSVLDFSSTRVTPSEEREIELMLQFLGEDFAKQHPSDELSGLKERFWLVCIFKRSSTFFYASLATSSYFNFLNAPAHDGKRTEFFREYDQYRESATKGHRALLEEANRENILQPPTDFTLGETIICSIQLAILESLGENHQDTLSHINSAARAVVRYHELSSMTNPDTPAQSFVLPAASVERRAILFFTYILIWIHVLYCSTQQTMPLASHIYRRLLSTSSPSGSFHQIVGFEGWVLVGLLDAIEVSVWKRKQESNNRLSMRELISKTDAIVSTLSHQIQQDRHVETQIVAYAVVLYTHTLTSGYLPEVPDIRQTLDKAIPVWQKLSLSPNSLKRLSWAFCVSASLALGSHRLVFSNILSDASASVGSDSRIVKLLRSLAEECWRILDTGAPSCKWENVMKELGHDVCSTLFA</sequence>
<evidence type="ECO:0000313" key="5">
    <source>
        <dbReference type="EMBL" id="FAA01156.1"/>
    </source>
</evidence>
<name>A0A0A1VAF7_USTVR</name>
<keyword evidence="2" id="KW-0539">Nucleus</keyword>
<reference evidence="7" key="4">
    <citation type="submission" date="2020-03" db="EMBL/GenBank/DDBJ databases">
        <title>A mixture of massive structural variations and highly conserved coding sequences in Ustilaginoidea virens genome.</title>
        <authorList>
            <person name="Zhang K."/>
            <person name="Zhao Z."/>
            <person name="Zhang Z."/>
            <person name="Li Y."/>
            <person name="Hsiang T."/>
            <person name="Sun W."/>
        </authorList>
    </citation>
    <scope>NUCLEOTIDE SEQUENCE</scope>
    <source>
        <strain evidence="7">UV-8b</strain>
    </source>
</reference>
<evidence type="ECO:0000256" key="3">
    <source>
        <dbReference type="SAM" id="MobiDB-lite"/>
    </source>
</evidence>
<feature type="domain" description="Zn(2)-C6 fungal-type" evidence="4">
    <location>
        <begin position="9"/>
        <end position="37"/>
    </location>
</feature>
<proteinExistence type="predicted"/>
<protein>
    <submittedName>
        <fullName evidence="5">C6 transcription factor</fullName>
    </submittedName>
</protein>
<dbReference type="SUPFAM" id="SSF57701">
    <property type="entry name" value="Zn2/Cys6 DNA-binding domain"/>
    <property type="match status" value="1"/>
</dbReference>
<dbReference type="GO" id="GO:0005634">
    <property type="term" value="C:nucleus"/>
    <property type="evidence" value="ECO:0007669"/>
    <property type="project" value="UniProtKB-SubCell"/>
</dbReference>
<dbReference type="SMART" id="SM00066">
    <property type="entry name" value="GAL4"/>
    <property type="match status" value="1"/>
</dbReference>
<evidence type="ECO:0000259" key="4">
    <source>
        <dbReference type="PROSITE" id="PS50048"/>
    </source>
</evidence>